<evidence type="ECO:0000313" key="2">
    <source>
        <dbReference type="Proteomes" id="UP000736328"/>
    </source>
</evidence>
<dbReference type="Proteomes" id="UP000736328">
    <property type="component" value="Unassembled WGS sequence"/>
</dbReference>
<dbReference type="SUPFAM" id="SSF54786">
    <property type="entry name" value="YcfA/nrd intein domain"/>
    <property type="match status" value="1"/>
</dbReference>
<organism evidence="1 2">
    <name type="scientific">candidate division TA06 bacterium</name>
    <dbReference type="NCBI Taxonomy" id="2250710"/>
    <lineage>
        <taxon>Bacteria</taxon>
        <taxon>Bacteria division TA06</taxon>
    </lineage>
</organism>
<proteinExistence type="predicted"/>
<dbReference type="AlphaFoldDB" id="A0A933IAE3"/>
<dbReference type="EMBL" id="JACQXR010000107">
    <property type="protein sequence ID" value="MBI4727171.1"/>
    <property type="molecule type" value="Genomic_DNA"/>
</dbReference>
<reference evidence="1" key="1">
    <citation type="submission" date="2020-07" db="EMBL/GenBank/DDBJ databases">
        <title>Huge and variable diversity of episymbiotic CPR bacteria and DPANN archaea in groundwater ecosystems.</title>
        <authorList>
            <person name="He C.Y."/>
            <person name="Keren R."/>
            <person name="Whittaker M."/>
            <person name="Farag I.F."/>
            <person name="Doudna J."/>
            <person name="Cate J.H.D."/>
            <person name="Banfield J.F."/>
        </authorList>
    </citation>
    <scope>NUCLEOTIDE SEQUENCE</scope>
    <source>
        <strain evidence="1">NC_groundwater_1520_Pr4_B-0.1um_53_5</strain>
    </source>
</reference>
<name>A0A933IAE3_UNCT6</name>
<comment type="caution">
    <text evidence="1">The sequence shown here is derived from an EMBL/GenBank/DDBJ whole genome shotgun (WGS) entry which is preliminary data.</text>
</comment>
<protein>
    <recommendedName>
        <fullName evidence="3">Type II toxin-antitoxin system HicA family toxin</fullName>
    </recommendedName>
</protein>
<sequence>MANKREIYEELCRNLNNLRFEKLCRQVEKFGFTFNGGKGSHKINKDDDYYNLDDLKRAQKLSYGQRMEMLEKINEFLMKTMSEKNKRISLKLQENNF</sequence>
<accession>A0A933IAE3</accession>
<evidence type="ECO:0000313" key="1">
    <source>
        <dbReference type="EMBL" id="MBI4727171.1"/>
    </source>
</evidence>
<evidence type="ECO:0008006" key="3">
    <source>
        <dbReference type="Google" id="ProtNLM"/>
    </source>
</evidence>
<gene>
    <name evidence="1" type="ORF">HY768_08130</name>
</gene>